<dbReference type="AlphaFoldDB" id="A0A087S326"/>
<organism evidence="1 2">
    <name type="scientific">Marine Group I thaumarchaeote SCGC AAA799-P11</name>
    <dbReference type="NCBI Taxonomy" id="1502295"/>
    <lineage>
        <taxon>Archaea</taxon>
        <taxon>Nitrososphaerota</taxon>
        <taxon>Marine Group I</taxon>
    </lineage>
</organism>
<dbReference type="Proteomes" id="UP000029387">
    <property type="component" value="Unassembled WGS sequence"/>
</dbReference>
<keyword evidence="2" id="KW-1185">Reference proteome</keyword>
<reference evidence="1 2" key="1">
    <citation type="submission" date="2014-06" db="EMBL/GenBank/DDBJ databases">
        <authorList>
            <person name="Ngugi D.K."/>
            <person name="Blom J."/>
            <person name="Alam I."/>
            <person name="Rashid M."/>
            <person name="Baalawi W."/>
            <person name="Zhang G."/>
            <person name="Hikmawan T."/>
            <person name="Guan Y."/>
            <person name="Antunes A."/>
            <person name="Siam R."/>
            <person name="El-Dorry H."/>
            <person name="Bajic V."/>
            <person name="Stingl U."/>
        </authorList>
    </citation>
    <scope>NUCLEOTIDE SEQUENCE [LARGE SCALE GENOMIC DNA]</scope>
    <source>
        <strain evidence="1">SCGC AAA799-P11</strain>
    </source>
</reference>
<dbReference type="EMBL" id="JOSZ01000002">
    <property type="protein sequence ID" value="KFM20130.1"/>
    <property type="molecule type" value="Genomic_DNA"/>
</dbReference>
<proteinExistence type="predicted"/>
<name>A0A087S326_9ARCH</name>
<sequence length="148" mass="16751">MLRKFFFFAIFLIIFVTPESFAQYRDFENSINNEKIYMFVQIQVRDSGGNLVGYIETDRVVITDFEKLSENLNNIPQESDKRKTMTIDGQEFEIITGEGLARHQSETVVSLSAISGESGVLAFANHDGYPVKVGDEALSTWTIVRPLS</sequence>
<protein>
    <submittedName>
        <fullName evidence="1">Uncharacterized protein</fullName>
    </submittedName>
</protein>
<accession>A0A087S326</accession>
<evidence type="ECO:0000313" key="2">
    <source>
        <dbReference type="Proteomes" id="UP000029387"/>
    </source>
</evidence>
<comment type="caution">
    <text evidence="1">The sequence shown here is derived from an EMBL/GenBank/DDBJ whole genome shotgun (WGS) entry which is preliminary data.</text>
</comment>
<evidence type="ECO:0000313" key="1">
    <source>
        <dbReference type="EMBL" id="KFM20130.1"/>
    </source>
</evidence>
<gene>
    <name evidence="1" type="ORF">AAA799P11_00201</name>
</gene>